<keyword evidence="1" id="KW-1133">Transmembrane helix</keyword>
<dbReference type="PANTHER" id="PTHR36607">
    <property type="entry name" value="1,2-DIHYDROXY-3-KETO-5-METHYLTHIOPENTENE DIOXYGENASE 4"/>
    <property type="match status" value="1"/>
</dbReference>
<evidence type="ECO:0000256" key="1">
    <source>
        <dbReference type="SAM" id="Phobius"/>
    </source>
</evidence>
<keyword evidence="3" id="KW-1185">Reference proteome</keyword>
<dbReference type="EMBL" id="JACXVP010000007">
    <property type="protein sequence ID" value="KAG5596076.1"/>
    <property type="molecule type" value="Genomic_DNA"/>
</dbReference>
<dbReference type="AlphaFoldDB" id="A0A9J5Y9U5"/>
<proteinExistence type="predicted"/>
<dbReference type="PANTHER" id="PTHR36607:SF20">
    <property type="entry name" value="AMINOTRANSFERASE-LIKE PLANT MOBILE DOMAIN-CONTAINING PROTEIN"/>
    <property type="match status" value="1"/>
</dbReference>
<evidence type="ECO:0000313" key="3">
    <source>
        <dbReference type="Proteomes" id="UP000824120"/>
    </source>
</evidence>
<evidence type="ECO:0000313" key="2">
    <source>
        <dbReference type="EMBL" id="KAG5596076.1"/>
    </source>
</evidence>
<feature type="transmembrane region" description="Helical" evidence="1">
    <location>
        <begin position="28"/>
        <end position="52"/>
    </location>
</feature>
<keyword evidence="1" id="KW-0812">Transmembrane</keyword>
<reference evidence="2 3" key="1">
    <citation type="submission" date="2020-09" db="EMBL/GenBank/DDBJ databases">
        <title>De no assembly of potato wild relative species, Solanum commersonii.</title>
        <authorList>
            <person name="Cho K."/>
        </authorList>
    </citation>
    <scope>NUCLEOTIDE SEQUENCE [LARGE SCALE GENOMIC DNA]</scope>
    <source>
        <strain evidence="2">LZ3.2</strain>
        <tissue evidence="2">Leaf</tissue>
    </source>
</reference>
<dbReference type="OrthoDB" id="1750307at2759"/>
<keyword evidence="1" id="KW-0472">Membrane</keyword>
<organism evidence="2 3">
    <name type="scientific">Solanum commersonii</name>
    <name type="common">Commerson's wild potato</name>
    <name type="synonym">Commerson's nightshade</name>
    <dbReference type="NCBI Taxonomy" id="4109"/>
    <lineage>
        <taxon>Eukaryota</taxon>
        <taxon>Viridiplantae</taxon>
        <taxon>Streptophyta</taxon>
        <taxon>Embryophyta</taxon>
        <taxon>Tracheophyta</taxon>
        <taxon>Spermatophyta</taxon>
        <taxon>Magnoliopsida</taxon>
        <taxon>eudicotyledons</taxon>
        <taxon>Gunneridae</taxon>
        <taxon>Pentapetalae</taxon>
        <taxon>asterids</taxon>
        <taxon>lamiids</taxon>
        <taxon>Solanales</taxon>
        <taxon>Solanaceae</taxon>
        <taxon>Solanoideae</taxon>
        <taxon>Solaneae</taxon>
        <taxon>Solanum</taxon>
    </lineage>
</organism>
<dbReference type="Proteomes" id="UP000824120">
    <property type="component" value="Chromosome 7"/>
</dbReference>
<sequence length="307" mass="34339">MKDIMDNSSGKVTPAKNFFLNSSTHQNVVATILLAVIRVLAAGVFLLLDLWVEDVLARCKETLDNIKTDDAIFASLRLRKYVEPSPMISKNRTTPRMNHDPSRNIGMIFLPRTEEENAHFVELGAKESIRDETYLVIFLACWLCKLALPNKKVDCICASVFKVASLMAYGKIFSLAVSVLASICRGLRNISTSSNLGACDILLPIHNVYVSILRPTTMLPAPNEPYSPHRFSRQFGYCQDVPGALIKHHYDGSLLVLVQLWNSCVHLGSSSKIIIPMRPSNKGSLMTCEYSDWWPSHREILLTQVST</sequence>
<accession>A0A9J5Y9U5</accession>
<name>A0A9J5Y9U5_SOLCO</name>
<protein>
    <submittedName>
        <fullName evidence="2">Uncharacterized protein</fullName>
    </submittedName>
</protein>
<gene>
    <name evidence="2" type="ORF">H5410_037308</name>
</gene>
<comment type="caution">
    <text evidence="2">The sequence shown here is derived from an EMBL/GenBank/DDBJ whole genome shotgun (WGS) entry which is preliminary data.</text>
</comment>